<comment type="caution">
    <text evidence="2">The sequence shown here is derived from an EMBL/GenBank/DDBJ whole genome shotgun (WGS) entry which is preliminary data.</text>
</comment>
<organism evidence="2 3">
    <name type="scientific">Pseudomonas piscis</name>
    <dbReference type="NCBI Taxonomy" id="2614538"/>
    <lineage>
        <taxon>Bacteria</taxon>
        <taxon>Pseudomonadati</taxon>
        <taxon>Pseudomonadota</taxon>
        <taxon>Gammaproteobacteria</taxon>
        <taxon>Pseudomonadales</taxon>
        <taxon>Pseudomonadaceae</taxon>
        <taxon>Pseudomonas</taxon>
    </lineage>
</organism>
<proteinExistence type="predicted"/>
<dbReference type="GO" id="GO:0015074">
    <property type="term" value="P:DNA integration"/>
    <property type="evidence" value="ECO:0007669"/>
    <property type="project" value="InterPro"/>
</dbReference>
<evidence type="ECO:0000313" key="2">
    <source>
        <dbReference type="EMBL" id="MQA54268.1"/>
    </source>
</evidence>
<dbReference type="PROSITE" id="PS50994">
    <property type="entry name" value="INTEGRASE"/>
    <property type="match status" value="1"/>
</dbReference>
<dbReference type="Gene3D" id="3.30.420.10">
    <property type="entry name" value="Ribonuclease H-like superfamily/Ribonuclease H"/>
    <property type="match status" value="1"/>
</dbReference>
<feature type="domain" description="Integrase catalytic" evidence="1">
    <location>
        <begin position="253"/>
        <end position="434"/>
    </location>
</feature>
<sequence length="612" mass="69268">MNSFSALDSSSKIVRYDNDLWLVEGIDEATRKVYLKNLRTLKVCAVEAAKAIPVDHQTLNEAAATKIAEIESARSLILIDGFTTKQMEQAHDRFKIIERELKKEISAEQAAKECGLSRPRYYEVRRNYNPEIGPISLLTKKRGRKQGKTTLSPEIEKIIADQFWLYRGQGASYRTVWKGVQAICHELKITEVPSYETICDRMNKLSEYEKAVPVRGKDFAGDNFQLRDGFRGFSRALEQVQMDHTVADVFISSTEEPDKSIGRPWITLAICAKTKVILGFYIAIRYPCLCSVAHALKHAVMPKDGFMKKLDLEDHDYEFYGLFDELLTDNAREFRSGNLAGACALEGIKLRHRSQKQDGGICERVLGTLNIGAVQMLPGGTASRTRKERDYDPSKDHAMTLDEFIRYFTLSVCEYHDTIATDGKTPRQRWLEAMTDKNGAPTIPRQVHNVKNFIIEVMPEKNPILSRTGLKVNGFRYSSNVLRPFVGKRLRVKYDPVNLSSILVLIEGEWIQVPAREQTTGTLAARDLLLKSLAKAGKRAGKLGERAVRAFLARTKMISKALALPSPAMRKQREINAADKFDPLLKHPAKKAKKVTYQQRNFAETVEEFEGE</sequence>
<dbReference type="InterPro" id="IPR015378">
    <property type="entry name" value="Transposase-like_Mu_C"/>
</dbReference>
<protein>
    <recommendedName>
        <fullName evidence="1">Integrase catalytic domain-containing protein</fullName>
    </recommendedName>
</protein>
<dbReference type="InterPro" id="IPR012337">
    <property type="entry name" value="RNaseH-like_sf"/>
</dbReference>
<dbReference type="AlphaFoldDB" id="A0A7X1U4R5"/>
<name>A0A7X1U4R5_9PSED</name>
<evidence type="ECO:0000313" key="3">
    <source>
        <dbReference type="Proteomes" id="UP000486534"/>
    </source>
</evidence>
<dbReference type="EMBL" id="WHUV01000002">
    <property type="protein sequence ID" value="MQA54268.1"/>
    <property type="molecule type" value="Genomic_DNA"/>
</dbReference>
<dbReference type="GO" id="GO:0003676">
    <property type="term" value="F:nucleic acid binding"/>
    <property type="evidence" value="ECO:0007669"/>
    <property type="project" value="InterPro"/>
</dbReference>
<dbReference type="RefSeq" id="WP_152897816.1">
    <property type="nucleotide sequence ID" value="NZ_WHUV01000002.1"/>
</dbReference>
<dbReference type="SUPFAM" id="SSF53098">
    <property type="entry name" value="Ribonuclease H-like"/>
    <property type="match status" value="1"/>
</dbReference>
<dbReference type="Pfam" id="PF09299">
    <property type="entry name" value="Mu-transpos_C"/>
    <property type="match status" value="1"/>
</dbReference>
<accession>A0A7X1U4R5</accession>
<dbReference type="PROSITE" id="PS00018">
    <property type="entry name" value="EF_HAND_1"/>
    <property type="match status" value="1"/>
</dbReference>
<gene>
    <name evidence="2" type="ORF">GDH07_13210</name>
</gene>
<dbReference type="Proteomes" id="UP000486534">
    <property type="component" value="Unassembled WGS sequence"/>
</dbReference>
<dbReference type="InterPro" id="IPR036397">
    <property type="entry name" value="RNaseH_sf"/>
</dbReference>
<dbReference type="InterPro" id="IPR018247">
    <property type="entry name" value="EF_Hand_1_Ca_BS"/>
</dbReference>
<dbReference type="InterPro" id="IPR001584">
    <property type="entry name" value="Integrase_cat-core"/>
</dbReference>
<reference evidence="2 3" key="1">
    <citation type="submission" date="2019-10" db="EMBL/GenBank/DDBJ databases">
        <title>Pseudomonas dajingensis sp. nov., isolated from the profound head ulcers of farmed Murray cod (Maccullochella peelii peelii).</title>
        <authorList>
            <person name="Liu Y."/>
        </authorList>
    </citation>
    <scope>NUCLEOTIDE SEQUENCE [LARGE SCALE GENOMIC DNA]</scope>
    <source>
        <strain evidence="2 3">MC042</strain>
    </source>
</reference>
<evidence type="ECO:0000259" key="1">
    <source>
        <dbReference type="PROSITE" id="PS50994"/>
    </source>
</evidence>
<dbReference type="SUPFAM" id="SSF50610">
    <property type="entry name" value="mu transposase, C-terminal domain"/>
    <property type="match status" value="1"/>
</dbReference>
<dbReference type="InterPro" id="IPR009004">
    <property type="entry name" value="Transposase_Mu_C"/>
</dbReference>